<feature type="chain" id="PRO_5030027513" evidence="1">
    <location>
        <begin position="24"/>
        <end position="160"/>
    </location>
</feature>
<name>A0A1H2MNP1_9PSED</name>
<protein>
    <submittedName>
        <fullName evidence="3">Pilin (Type 1 fimbria component protein)</fullName>
    </submittedName>
</protein>
<evidence type="ECO:0000259" key="2">
    <source>
        <dbReference type="Pfam" id="PF00419"/>
    </source>
</evidence>
<dbReference type="InterPro" id="IPR000259">
    <property type="entry name" value="Adhesion_dom_fimbrial"/>
</dbReference>
<feature type="signal peptide" evidence="1">
    <location>
        <begin position="1"/>
        <end position="23"/>
    </location>
</feature>
<dbReference type="GO" id="GO:0009289">
    <property type="term" value="C:pilus"/>
    <property type="evidence" value="ECO:0007669"/>
    <property type="project" value="InterPro"/>
</dbReference>
<dbReference type="InterPro" id="IPR008966">
    <property type="entry name" value="Adhesion_dom_sf"/>
</dbReference>
<dbReference type="InterPro" id="IPR050263">
    <property type="entry name" value="Bact_Fimbrial_Adh_Pro"/>
</dbReference>
<reference evidence="4" key="1">
    <citation type="submission" date="2016-10" db="EMBL/GenBank/DDBJ databases">
        <authorList>
            <person name="Varghese N."/>
            <person name="Submissions S."/>
        </authorList>
    </citation>
    <scope>NUCLEOTIDE SEQUENCE [LARGE SCALE GENOMIC DNA]</scope>
    <source>
        <strain evidence="4">LMG 2223</strain>
    </source>
</reference>
<gene>
    <name evidence="3" type="ORF">SAMN05216202_2088</name>
</gene>
<dbReference type="OrthoDB" id="7018672at2"/>
<dbReference type="SUPFAM" id="SSF49401">
    <property type="entry name" value="Bacterial adhesins"/>
    <property type="match status" value="1"/>
</dbReference>
<dbReference type="PANTHER" id="PTHR33420">
    <property type="entry name" value="FIMBRIAL SUBUNIT ELFA-RELATED"/>
    <property type="match status" value="1"/>
</dbReference>
<keyword evidence="1" id="KW-0732">Signal</keyword>
<sequence length="160" mass="17138">MTVWPQRALLALCIISLSSGVSASNLTFSGTLNEPPSCTIDNGSSIEIDFDEVEIKKIDGVNYRTRVPYVIRCGPDTLPWELKLSVNGTATTFESSAVQSSETDLGIQLLQNSVPFRLNSPLIISLLTPPLLEAVPIKKPGASLEPGGFTASATLLAEYQ</sequence>
<keyword evidence="4" id="KW-1185">Reference proteome</keyword>
<organism evidence="3 4">
    <name type="scientific">Pseudomonas mucidolens</name>
    <dbReference type="NCBI Taxonomy" id="46679"/>
    <lineage>
        <taxon>Bacteria</taxon>
        <taxon>Pseudomonadati</taxon>
        <taxon>Pseudomonadota</taxon>
        <taxon>Gammaproteobacteria</taxon>
        <taxon>Pseudomonadales</taxon>
        <taxon>Pseudomonadaceae</taxon>
        <taxon>Pseudomonas</taxon>
    </lineage>
</organism>
<dbReference type="InterPro" id="IPR036937">
    <property type="entry name" value="Adhesion_dom_fimbrial_sf"/>
</dbReference>
<dbReference type="Proteomes" id="UP000198600">
    <property type="component" value="Chromosome I"/>
</dbReference>
<evidence type="ECO:0000313" key="4">
    <source>
        <dbReference type="Proteomes" id="UP000198600"/>
    </source>
</evidence>
<dbReference type="AlphaFoldDB" id="A0A1H2MNP1"/>
<evidence type="ECO:0000256" key="1">
    <source>
        <dbReference type="SAM" id="SignalP"/>
    </source>
</evidence>
<dbReference type="Pfam" id="PF00419">
    <property type="entry name" value="Fimbrial"/>
    <property type="match status" value="1"/>
</dbReference>
<proteinExistence type="predicted"/>
<dbReference type="Gene3D" id="2.60.40.1090">
    <property type="entry name" value="Fimbrial-type adhesion domain"/>
    <property type="match status" value="1"/>
</dbReference>
<dbReference type="STRING" id="46679.SAMN05216202_2088"/>
<dbReference type="EMBL" id="LT629802">
    <property type="protein sequence ID" value="SDU94857.1"/>
    <property type="molecule type" value="Genomic_DNA"/>
</dbReference>
<dbReference type="RefSeq" id="WP_084376683.1">
    <property type="nucleotide sequence ID" value="NZ_LS483433.1"/>
</dbReference>
<feature type="domain" description="Fimbrial-type adhesion" evidence="2">
    <location>
        <begin position="27"/>
        <end position="160"/>
    </location>
</feature>
<dbReference type="PANTHER" id="PTHR33420:SF33">
    <property type="entry name" value="MINOR FIMBRIAL SUBUNIT"/>
    <property type="match status" value="1"/>
</dbReference>
<evidence type="ECO:0000313" key="3">
    <source>
        <dbReference type="EMBL" id="SDU94857.1"/>
    </source>
</evidence>
<accession>A0A1H2MNP1</accession>
<dbReference type="GO" id="GO:0043709">
    <property type="term" value="P:cell adhesion involved in single-species biofilm formation"/>
    <property type="evidence" value="ECO:0007669"/>
    <property type="project" value="TreeGrafter"/>
</dbReference>